<proteinExistence type="predicted"/>
<dbReference type="InterPro" id="IPR024078">
    <property type="entry name" value="LmbE-like_dom_sf"/>
</dbReference>
<organism evidence="1">
    <name type="scientific">marine sediment metagenome</name>
    <dbReference type="NCBI Taxonomy" id="412755"/>
    <lineage>
        <taxon>unclassified sequences</taxon>
        <taxon>metagenomes</taxon>
        <taxon>ecological metagenomes</taxon>
    </lineage>
</organism>
<feature type="non-terminal residue" evidence="1">
    <location>
        <position position="1"/>
    </location>
</feature>
<comment type="caution">
    <text evidence="1">The sequence shown here is derived from an EMBL/GenBank/DDBJ whole genome shotgun (WGS) entry which is preliminary data.</text>
</comment>
<reference evidence="1" key="1">
    <citation type="journal article" date="2014" name="Front. Microbiol.">
        <title>High frequency of phylogenetically diverse reductive dehalogenase-homologous genes in deep subseafloor sedimentary metagenomes.</title>
        <authorList>
            <person name="Kawai M."/>
            <person name="Futagami T."/>
            <person name="Toyoda A."/>
            <person name="Takaki Y."/>
            <person name="Nishi S."/>
            <person name="Hori S."/>
            <person name="Arai W."/>
            <person name="Tsubouchi T."/>
            <person name="Morono Y."/>
            <person name="Uchiyama I."/>
            <person name="Ito T."/>
            <person name="Fujiyama A."/>
            <person name="Inagaki F."/>
            <person name="Takami H."/>
        </authorList>
    </citation>
    <scope>NUCLEOTIDE SEQUENCE</scope>
    <source>
        <strain evidence="1">Expedition CK06-06</strain>
    </source>
</reference>
<evidence type="ECO:0000313" key="1">
    <source>
        <dbReference type="EMBL" id="GAH56963.1"/>
    </source>
</evidence>
<accession>X1IHF3</accession>
<dbReference type="SUPFAM" id="SSF102588">
    <property type="entry name" value="LmbE-like"/>
    <property type="match status" value="1"/>
</dbReference>
<dbReference type="Gene3D" id="3.40.50.10320">
    <property type="entry name" value="LmbE-like"/>
    <property type="match status" value="1"/>
</dbReference>
<protein>
    <recommendedName>
        <fullName evidence="2">Bacillithiol biosynthesis deacetylase BshB1</fullName>
    </recommendedName>
</protein>
<sequence length="72" mass="8352">PSFVMDITKVMEMKIEAIRSYESQFGPSPEGHQLFEWVLNSNRYWGNLIDTEFAEPFISKEEVGIKDIEALL</sequence>
<name>X1IHF3_9ZZZZ</name>
<evidence type="ECO:0008006" key="2">
    <source>
        <dbReference type="Google" id="ProtNLM"/>
    </source>
</evidence>
<dbReference type="AlphaFoldDB" id="X1IHF3"/>
<gene>
    <name evidence="1" type="ORF">S03H2_40477</name>
</gene>
<dbReference type="EMBL" id="BARU01025099">
    <property type="protein sequence ID" value="GAH56963.1"/>
    <property type="molecule type" value="Genomic_DNA"/>
</dbReference>